<dbReference type="Pfam" id="PF13561">
    <property type="entry name" value="adh_short_C2"/>
    <property type="match status" value="1"/>
</dbReference>
<dbReference type="AlphaFoldDB" id="A0A3D9L7R7"/>
<dbReference type="GO" id="GO:0006633">
    <property type="term" value="P:fatty acid biosynthetic process"/>
    <property type="evidence" value="ECO:0007669"/>
    <property type="project" value="TreeGrafter"/>
</dbReference>
<dbReference type="GO" id="GO:0048038">
    <property type="term" value="F:quinone binding"/>
    <property type="evidence" value="ECO:0007669"/>
    <property type="project" value="TreeGrafter"/>
</dbReference>
<dbReference type="RefSeq" id="WP_115930675.1">
    <property type="nucleotide sequence ID" value="NZ_QREH01000001.1"/>
</dbReference>
<dbReference type="PANTHER" id="PTHR42760">
    <property type="entry name" value="SHORT-CHAIN DEHYDROGENASES/REDUCTASES FAMILY MEMBER"/>
    <property type="match status" value="1"/>
</dbReference>
<evidence type="ECO:0000313" key="4">
    <source>
        <dbReference type="Proteomes" id="UP000256727"/>
    </source>
</evidence>
<evidence type="ECO:0000256" key="1">
    <source>
        <dbReference type="ARBA" id="ARBA00006484"/>
    </source>
</evidence>
<protein>
    <submittedName>
        <fullName evidence="3">NAD(P)-dependent dehydrogenase (Short-subunit alcohol dehydrogenase family)</fullName>
    </submittedName>
</protein>
<accession>A0A3D9L7R7</accession>
<dbReference type="Gene3D" id="3.40.50.720">
    <property type="entry name" value="NAD(P)-binding Rossmann-like Domain"/>
    <property type="match status" value="1"/>
</dbReference>
<dbReference type="PANTHER" id="PTHR42760:SF122">
    <property type="entry name" value="NAD(P)-BINDING PROTEIN"/>
    <property type="match status" value="1"/>
</dbReference>
<dbReference type="SUPFAM" id="SSF51735">
    <property type="entry name" value="NAD(P)-binding Rossmann-fold domains"/>
    <property type="match status" value="1"/>
</dbReference>
<dbReference type="CDD" id="cd05233">
    <property type="entry name" value="SDR_c"/>
    <property type="match status" value="1"/>
</dbReference>
<comment type="similarity">
    <text evidence="1">Belongs to the short-chain dehydrogenases/reductases (SDR) family.</text>
</comment>
<dbReference type="InterPro" id="IPR036291">
    <property type="entry name" value="NAD(P)-bd_dom_sf"/>
</dbReference>
<name>A0A3D9L7R7_9MICC</name>
<reference evidence="3 4" key="1">
    <citation type="submission" date="2018-07" db="EMBL/GenBank/DDBJ databases">
        <title>Sequencing the genomes of 1000 actinobacteria strains.</title>
        <authorList>
            <person name="Klenk H.-P."/>
        </authorList>
    </citation>
    <scope>NUCLEOTIDE SEQUENCE [LARGE SCALE GENOMIC DNA]</scope>
    <source>
        <strain evidence="3 4">DSM 14442</strain>
    </source>
</reference>
<comment type="caution">
    <text evidence="3">The sequence shown here is derived from an EMBL/GenBank/DDBJ whole genome shotgun (WGS) entry which is preliminary data.</text>
</comment>
<evidence type="ECO:0000256" key="2">
    <source>
        <dbReference type="SAM" id="MobiDB-lite"/>
    </source>
</evidence>
<sequence>MTTTASSANTSPGTSSSTQTHAWSAAVQDEIAQAEHTPWLAGKTAVVAGGGLSGPEGGVGFAMAWLFSRAGARIAVLDRDQEAAQRTVDAVREAGGQASRFAVDLTDESDVLATVDRVLAEYGSIDVVGNSVGGGGITGIFETSLEDYQRAFDVNLGTALLLMRAVQPHMASGGAIIHVSSGAVEGRGPGLPYTLAKTALEKLCVGAAATLAPRGIRVNCIRVGMIWGAFAARGMTQERRELRAGSVALHTEGNVWDIASAAHFLCTPAARWITGQVLPVDGGGTVAPSAGQAGSSTS</sequence>
<dbReference type="InterPro" id="IPR002347">
    <property type="entry name" value="SDR_fam"/>
</dbReference>
<dbReference type="GO" id="GO:0016616">
    <property type="term" value="F:oxidoreductase activity, acting on the CH-OH group of donors, NAD or NADP as acceptor"/>
    <property type="evidence" value="ECO:0007669"/>
    <property type="project" value="TreeGrafter"/>
</dbReference>
<keyword evidence="4" id="KW-1185">Reference proteome</keyword>
<feature type="compositionally biased region" description="Low complexity" evidence="2">
    <location>
        <begin position="1"/>
        <end position="18"/>
    </location>
</feature>
<dbReference type="OrthoDB" id="9803333at2"/>
<dbReference type="Proteomes" id="UP000256727">
    <property type="component" value="Unassembled WGS sequence"/>
</dbReference>
<feature type="region of interest" description="Disordered" evidence="2">
    <location>
        <begin position="1"/>
        <end position="22"/>
    </location>
</feature>
<dbReference type="PRINTS" id="PR00081">
    <property type="entry name" value="GDHRDH"/>
</dbReference>
<organism evidence="3 4">
    <name type="scientific">Citricoccus muralis</name>
    <dbReference type="NCBI Taxonomy" id="169134"/>
    <lineage>
        <taxon>Bacteria</taxon>
        <taxon>Bacillati</taxon>
        <taxon>Actinomycetota</taxon>
        <taxon>Actinomycetes</taxon>
        <taxon>Micrococcales</taxon>
        <taxon>Micrococcaceae</taxon>
        <taxon>Citricoccus</taxon>
    </lineage>
</organism>
<evidence type="ECO:0000313" key="3">
    <source>
        <dbReference type="EMBL" id="REE02391.1"/>
    </source>
</evidence>
<dbReference type="EMBL" id="QREH01000001">
    <property type="protein sequence ID" value="REE02391.1"/>
    <property type="molecule type" value="Genomic_DNA"/>
</dbReference>
<proteinExistence type="inferred from homology"/>
<gene>
    <name evidence="3" type="ORF">C8E99_0159</name>
</gene>